<dbReference type="PANTHER" id="PTHR42755:SF1">
    <property type="entry name" value="3-DEOXY-D-MANNO-OCTULOSONIC ACID TRANSFERASE, MITOCHONDRIAL-RELATED"/>
    <property type="match status" value="1"/>
</dbReference>
<dbReference type="EMBL" id="FMVT01000010">
    <property type="protein sequence ID" value="SCY81265.1"/>
    <property type="molecule type" value="Genomic_DNA"/>
</dbReference>
<comment type="pathway">
    <text evidence="2 8">Bacterial outer membrane biogenesis; LPS core biosynthesis.</text>
</comment>
<accession>A0A1G5IYS5</accession>
<comment type="function">
    <text evidence="1 8">Involved in lipopolysaccharide (LPS) biosynthesis. Catalyzes the transfer of 3-deoxy-D-manno-octulosonate (Kdo) residue(s) from CMP-Kdo to lipid IV(A), the tetraacyldisaccharide-1,4'-bisphosphate precursor of lipid A.</text>
</comment>
<keyword evidence="8" id="KW-1003">Cell membrane</keyword>
<comment type="similarity">
    <text evidence="8">Belongs to the glycosyltransferase group 1 family.</text>
</comment>
<evidence type="ECO:0000313" key="10">
    <source>
        <dbReference type="EMBL" id="SCY81265.1"/>
    </source>
</evidence>
<dbReference type="InterPro" id="IPR007507">
    <property type="entry name" value="Glycos_transf_N"/>
</dbReference>
<evidence type="ECO:0000256" key="7">
    <source>
        <dbReference type="ARBA" id="ARBA00049183"/>
    </source>
</evidence>
<comment type="catalytic activity">
    <reaction evidence="7 8">
        <text>lipid IVA (E. coli) + CMP-3-deoxy-beta-D-manno-octulosonate = alpha-Kdo-(2-&gt;6)-lipid IVA (E. coli) + CMP + H(+)</text>
        <dbReference type="Rhea" id="RHEA:28066"/>
        <dbReference type="ChEBI" id="CHEBI:15378"/>
        <dbReference type="ChEBI" id="CHEBI:58603"/>
        <dbReference type="ChEBI" id="CHEBI:60364"/>
        <dbReference type="ChEBI" id="CHEBI:60377"/>
        <dbReference type="ChEBI" id="CHEBI:85987"/>
        <dbReference type="EC" id="2.4.99.12"/>
    </reaction>
</comment>
<keyword evidence="11" id="KW-1185">Reference proteome</keyword>
<evidence type="ECO:0000256" key="3">
    <source>
        <dbReference type="ARBA" id="ARBA00012621"/>
    </source>
</evidence>
<protein>
    <recommendedName>
        <fullName evidence="4 8">3-deoxy-D-manno-octulosonic acid transferase</fullName>
        <shortName evidence="8">Kdo transferase</shortName>
        <ecNumber evidence="3 8">2.4.99.12</ecNumber>
    </recommendedName>
    <alternativeName>
        <fullName evidence="6 8">Lipid IV(A) 3-deoxy-D-manno-octulosonic acid transferase</fullName>
    </alternativeName>
</protein>
<dbReference type="GO" id="GO:0005886">
    <property type="term" value="C:plasma membrane"/>
    <property type="evidence" value="ECO:0007669"/>
    <property type="project" value="UniProtKB-SubCell"/>
</dbReference>
<evidence type="ECO:0000256" key="1">
    <source>
        <dbReference type="ARBA" id="ARBA00003394"/>
    </source>
</evidence>
<dbReference type="AlphaFoldDB" id="A0A1G5IYS5"/>
<dbReference type="Proteomes" id="UP000199502">
    <property type="component" value="Unassembled WGS sequence"/>
</dbReference>
<evidence type="ECO:0000256" key="4">
    <source>
        <dbReference type="ARBA" id="ARBA00019077"/>
    </source>
</evidence>
<keyword evidence="8" id="KW-0472">Membrane</keyword>
<dbReference type="OrthoDB" id="9789797at2"/>
<organism evidence="10 11">
    <name type="scientific">Paracoccus tibetensis</name>
    <dbReference type="NCBI Taxonomy" id="336292"/>
    <lineage>
        <taxon>Bacteria</taxon>
        <taxon>Pseudomonadati</taxon>
        <taxon>Pseudomonadota</taxon>
        <taxon>Alphaproteobacteria</taxon>
        <taxon>Rhodobacterales</taxon>
        <taxon>Paracoccaceae</taxon>
        <taxon>Paracoccus</taxon>
    </lineage>
</organism>
<dbReference type="GO" id="GO:0043842">
    <property type="term" value="F:Kdo transferase activity"/>
    <property type="evidence" value="ECO:0007669"/>
    <property type="project" value="UniProtKB-EC"/>
</dbReference>
<dbReference type="RefSeq" id="WP_090746028.1">
    <property type="nucleotide sequence ID" value="NZ_FMVT01000010.1"/>
</dbReference>
<evidence type="ECO:0000259" key="9">
    <source>
        <dbReference type="Pfam" id="PF04413"/>
    </source>
</evidence>
<keyword evidence="5 8" id="KW-0808">Transferase</keyword>
<dbReference type="GO" id="GO:0009244">
    <property type="term" value="P:lipopolysaccharide core region biosynthetic process"/>
    <property type="evidence" value="ECO:0007669"/>
    <property type="project" value="UniProtKB-UniRule"/>
</dbReference>
<sequence>MSGAGLGQLGLWLHLRGRRGGGAALPAIPAGSGPALILHVAPEAAGAEAQVTRRLMKLRPDLRLIRLATAEGADAAEDPDLVARLLDEGKPRALLLLGSALPAALIAGAEERGLPVVLAEARLDAGGGTLGLSLGLESRMRRQLIQRMSAVLVTDQASEAAARRMGVAPARLAMPGPVTDIREPLRCAEAERAAMAAMLDGRHAWFAAALPEAEEDAVLAAHEAALRRSHRALLILAPRDVGRVDALAARIEASGMATARRTEDEDPTDEVQVYLTDGVTELGLWYRLAPVSFMGGTLSGDDAAARHPFEPAALGSAIVHGPETGRHATEWQQLDRAQAARHVGAAEELALAVAELTSPELIAGLAHNAWRVSTGGAGVAMRIADAALEALARDAAPTRSRA</sequence>
<dbReference type="GO" id="GO:0009245">
    <property type="term" value="P:lipid A biosynthetic process"/>
    <property type="evidence" value="ECO:0007669"/>
    <property type="project" value="TreeGrafter"/>
</dbReference>
<keyword evidence="8" id="KW-0448">Lipopolysaccharide biosynthesis</keyword>
<dbReference type="STRING" id="336292.SAMN05660710_02884"/>
<feature type="domain" description="3-deoxy-D-manno-octulosonic-acid transferase N-terminal" evidence="9">
    <location>
        <begin position="78"/>
        <end position="176"/>
    </location>
</feature>
<reference evidence="10 11" key="1">
    <citation type="submission" date="2016-10" db="EMBL/GenBank/DDBJ databases">
        <authorList>
            <person name="de Groot N.N."/>
        </authorList>
    </citation>
    <scope>NUCLEOTIDE SEQUENCE [LARGE SCALE GENOMIC DNA]</scope>
    <source>
        <strain evidence="10 11">CGMCC 1.8925</strain>
    </source>
</reference>
<proteinExistence type="inferred from homology"/>
<dbReference type="UniPathway" id="UPA00958"/>
<comment type="subcellular location">
    <subcellularLocation>
        <location evidence="8">Cell membrane</location>
    </subcellularLocation>
</comment>
<evidence type="ECO:0000313" key="11">
    <source>
        <dbReference type="Proteomes" id="UP000199502"/>
    </source>
</evidence>
<evidence type="ECO:0000256" key="8">
    <source>
        <dbReference type="RuleBase" id="RU365103"/>
    </source>
</evidence>
<gene>
    <name evidence="10" type="ORF">SAMN05660710_02884</name>
</gene>
<dbReference type="Gene3D" id="3.40.50.2000">
    <property type="entry name" value="Glycogen Phosphorylase B"/>
    <property type="match status" value="1"/>
</dbReference>
<evidence type="ECO:0000256" key="2">
    <source>
        <dbReference type="ARBA" id="ARBA00004713"/>
    </source>
</evidence>
<evidence type="ECO:0000256" key="5">
    <source>
        <dbReference type="ARBA" id="ARBA00022679"/>
    </source>
</evidence>
<dbReference type="InterPro" id="IPR038107">
    <property type="entry name" value="Glycos_transf_N_sf"/>
</dbReference>
<dbReference type="Pfam" id="PF04413">
    <property type="entry name" value="Glycos_transf_N"/>
    <property type="match status" value="1"/>
</dbReference>
<name>A0A1G5IYS5_9RHOB</name>
<dbReference type="InterPro" id="IPR039901">
    <property type="entry name" value="Kdotransferase"/>
</dbReference>
<dbReference type="Gene3D" id="3.40.50.11720">
    <property type="entry name" value="3-Deoxy-D-manno-octulosonic-acid transferase, N-terminal domain"/>
    <property type="match status" value="1"/>
</dbReference>
<evidence type="ECO:0000256" key="6">
    <source>
        <dbReference type="ARBA" id="ARBA00031445"/>
    </source>
</evidence>
<dbReference type="EC" id="2.4.99.12" evidence="3 8"/>
<dbReference type="PANTHER" id="PTHR42755">
    <property type="entry name" value="3-DEOXY-MANNO-OCTULOSONATE CYTIDYLYLTRANSFERASE"/>
    <property type="match status" value="1"/>
</dbReference>